<organism evidence="8 9">
    <name type="scientific">Xenopus laevis</name>
    <name type="common">African clawed frog</name>
    <dbReference type="NCBI Taxonomy" id="8355"/>
    <lineage>
        <taxon>Eukaryota</taxon>
        <taxon>Metazoa</taxon>
        <taxon>Chordata</taxon>
        <taxon>Craniata</taxon>
        <taxon>Vertebrata</taxon>
        <taxon>Euteleostomi</taxon>
        <taxon>Amphibia</taxon>
        <taxon>Batrachia</taxon>
        <taxon>Anura</taxon>
        <taxon>Pipoidea</taxon>
        <taxon>Pipidae</taxon>
        <taxon>Xenopodinae</taxon>
        <taxon>Xenopus</taxon>
        <taxon>Xenopus</taxon>
    </lineage>
</organism>
<feature type="transmembrane region" description="Helical" evidence="6">
    <location>
        <begin position="327"/>
        <end position="350"/>
    </location>
</feature>
<evidence type="ECO:0000256" key="6">
    <source>
        <dbReference type="SAM" id="Phobius"/>
    </source>
</evidence>
<dbReference type="GO" id="GO:0019911">
    <property type="term" value="F:structural constituent of myelin sheath"/>
    <property type="evidence" value="ECO:0000318"/>
    <property type="project" value="GO_Central"/>
</dbReference>
<dbReference type="InterPro" id="IPR050578">
    <property type="entry name" value="MARVEL-CKLF_proteins"/>
</dbReference>
<evidence type="ECO:0000313" key="8">
    <source>
        <dbReference type="Proteomes" id="UP000186698"/>
    </source>
</evidence>
<keyword evidence="2 6" id="KW-0812">Transmembrane</keyword>
<gene>
    <name evidence="9" type="primary">XB5862139.S</name>
</gene>
<sequence>MVPGALGRETVSLASGFPPGEMLAVMNLAVDPEARQWLVAADPCGQRLIELWIPLHRSPDENGFASQVPVAIPGALRDFRKARDYTTLKSTPMLLLSGMCRQKTRKPSPAFANKGRSPAQTPHVTAWVIQQGPEVNHLGREAISPAPQFPPGHASLRKSLGERSQQSTPQFSLGNTPLSKALGEGTSHRFPELSSKYYFWQIFAFWEAAVAELVIINRSYFQGSRHPRTLLHFIMSAVDIAQTYSTNSPLPSGIRTCLCFPEALMVLELIFGGLVWILIAATKVSLPLLQGWVMFVSVTLFAFTLILLILYILGIHKGRCSWILMDAVYHCIAVLFYLSAAVLQANATIATKNIKKTYQENIAATVFAYIATLLYLIHAIFSLLRWKRSG</sequence>
<evidence type="ECO:0000313" key="9">
    <source>
        <dbReference type="RefSeq" id="XP_041421114.1"/>
    </source>
</evidence>
<proteinExistence type="predicted"/>
<dbReference type="GeneID" id="108717400"/>
<feature type="compositionally biased region" description="Polar residues" evidence="5">
    <location>
        <begin position="162"/>
        <end position="178"/>
    </location>
</feature>
<evidence type="ECO:0000256" key="4">
    <source>
        <dbReference type="ARBA" id="ARBA00023136"/>
    </source>
</evidence>
<evidence type="ECO:0000256" key="1">
    <source>
        <dbReference type="ARBA" id="ARBA00004141"/>
    </source>
</evidence>
<dbReference type="GO" id="GO:0016020">
    <property type="term" value="C:membrane"/>
    <property type="evidence" value="ECO:0000318"/>
    <property type="project" value="GO_Central"/>
</dbReference>
<keyword evidence="3 6" id="KW-1133">Transmembrane helix</keyword>
<comment type="subcellular location">
    <subcellularLocation>
        <location evidence="1">Membrane</location>
        <topology evidence="1">Multi-pass membrane protein</topology>
    </subcellularLocation>
</comment>
<evidence type="ECO:0000256" key="5">
    <source>
        <dbReference type="SAM" id="MobiDB-lite"/>
    </source>
</evidence>
<dbReference type="PANTHER" id="PTHR22776:SF103">
    <property type="entry name" value="MYELIN AND LYMPHOCYTE PROTEIN"/>
    <property type="match status" value="1"/>
</dbReference>
<dbReference type="GO" id="GO:0042552">
    <property type="term" value="P:myelination"/>
    <property type="evidence" value="ECO:0000318"/>
    <property type="project" value="GO_Central"/>
</dbReference>
<dbReference type="RefSeq" id="XP_041421114.1">
    <property type="nucleotide sequence ID" value="XM_041565180.1"/>
</dbReference>
<feature type="transmembrane region" description="Helical" evidence="6">
    <location>
        <begin position="197"/>
        <end position="216"/>
    </location>
</feature>
<dbReference type="InterPro" id="IPR013295">
    <property type="entry name" value="MAL"/>
</dbReference>
<evidence type="ECO:0000256" key="3">
    <source>
        <dbReference type="ARBA" id="ARBA00022989"/>
    </source>
</evidence>
<dbReference type="PRINTS" id="PR01884">
    <property type="entry name" value="MALPROTEIN"/>
</dbReference>
<dbReference type="InterPro" id="IPR008253">
    <property type="entry name" value="Marvel"/>
</dbReference>
<dbReference type="KEGG" id="xla:108717400"/>
<protein>
    <submittedName>
        <fullName evidence="9">Uncharacterized protein XB5862139.S</fullName>
    </submittedName>
</protein>
<evidence type="ECO:0000256" key="2">
    <source>
        <dbReference type="ARBA" id="ARBA00022692"/>
    </source>
</evidence>
<evidence type="ECO:0000259" key="7">
    <source>
        <dbReference type="Pfam" id="PF01284"/>
    </source>
</evidence>
<dbReference type="Pfam" id="PF01284">
    <property type="entry name" value="MARVEL"/>
    <property type="match status" value="1"/>
</dbReference>
<name>A0A8J1KXX7_XENLA</name>
<dbReference type="Proteomes" id="UP000186698">
    <property type="component" value="Chromosome 5S"/>
</dbReference>
<feature type="region of interest" description="Disordered" evidence="5">
    <location>
        <begin position="141"/>
        <end position="178"/>
    </location>
</feature>
<feature type="domain" description="MARVEL" evidence="7">
    <location>
        <begin position="263"/>
        <end position="381"/>
    </location>
</feature>
<feature type="transmembrane region" description="Helical" evidence="6">
    <location>
        <begin position="362"/>
        <end position="384"/>
    </location>
</feature>
<accession>A0A8J1KXX7</accession>
<keyword evidence="8" id="KW-1185">Reference proteome</keyword>
<keyword evidence="4 6" id="KW-0472">Membrane</keyword>
<dbReference type="PANTHER" id="PTHR22776">
    <property type="entry name" value="MARVEL-CONTAINING POTENTIAL LIPID RAFT-ASSOCIATED PROTEIN"/>
    <property type="match status" value="1"/>
</dbReference>
<feature type="transmembrane region" description="Helical" evidence="6">
    <location>
        <begin position="292"/>
        <end position="315"/>
    </location>
</feature>
<reference evidence="9" key="1">
    <citation type="submission" date="2025-08" db="UniProtKB">
        <authorList>
            <consortium name="RefSeq"/>
        </authorList>
    </citation>
    <scope>IDENTIFICATION</scope>
    <source>
        <strain evidence="9">J_2021</strain>
        <tissue evidence="9">Erythrocytes</tissue>
    </source>
</reference>
<dbReference type="CTD" id="108717400"/>
<feature type="transmembrane region" description="Helical" evidence="6">
    <location>
        <begin position="264"/>
        <end position="286"/>
    </location>
</feature>
<dbReference type="AlphaFoldDB" id="A0A8J1KXX7"/>